<reference evidence="3 4" key="1">
    <citation type="journal article" date="2016" name="Nat. Commun.">
        <title>Thousands of microbial genomes shed light on interconnected biogeochemical processes in an aquifer system.</title>
        <authorList>
            <person name="Anantharaman K."/>
            <person name="Brown C.T."/>
            <person name="Hug L.A."/>
            <person name="Sharon I."/>
            <person name="Castelle C.J."/>
            <person name="Probst A.J."/>
            <person name="Thomas B.C."/>
            <person name="Singh A."/>
            <person name="Wilkins M.J."/>
            <person name="Karaoz U."/>
            <person name="Brodie E.L."/>
            <person name="Williams K.H."/>
            <person name="Hubbard S.S."/>
            <person name="Banfield J.F."/>
        </authorList>
    </citation>
    <scope>NUCLEOTIDE SEQUENCE [LARGE SCALE GENOMIC DNA]</scope>
</reference>
<evidence type="ECO:0000313" key="4">
    <source>
        <dbReference type="Proteomes" id="UP000176897"/>
    </source>
</evidence>
<organism evidence="3 4">
    <name type="scientific">Candidatus Uhrbacteria bacterium RIFCSPLOWO2_01_FULL_47_24</name>
    <dbReference type="NCBI Taxonomy" id="1802401"/>
    <lineage>
        <taxon>Bacteria</taxon>
        <taxon>Candidatus Uhriibacteriota</taxon>
    </lineage>
</organism>
<dbReference type="EMBL" id="MGEJ01000001">
    <property type="protein sequence ID" value="OGL82007.1"/>
    <property type="molecule type" value="Genomic_DNA"/>
</dbReference>
<feature type="region of interest" description="Disordered" evidence="2">
    <location>
        <begin position="1"/>
        <end position="36"/>
    </location>
</feature>
<name>A0A1F7UWI2_9BACT</name>
<keyword evidence="1" id="KW-0175">Coiled coil</keyword>
<feature type="region of interest" description="Disordered" evidence="2">
    <location>
        <begin position="276"/>
        <end position="349"/>
    </location>
</feature>
<dbReference type="Proteomes" id="UP000176897">
    <property type="component" value="Unassembled WGS sequence"/>
</dbReference>
<comment type="caution">
    <text evidence="3">The sequence shown here is derived from an EMBL/GenBank/DDBJ whole genome shotgun (WGS) entry which is preliminary data.</text>
</comment>
<dbReference type="AlphaFoldDB" id="A0A1F7UWI2"/>
<feature type="coiled-coil region" evidence="1">
    <location>
        <begin position="178"/>
        <end position="221"/>
    </location>
</feature>
<evidence type="ECO:0000256" key="2">
    <source>
        <dbReference type="SAM" id="MobiDB-lite"/>
    </source>
</evidence>
<sequence length="475" mass="53453">MARNAEARKPVPESEKPYAVTPDTAGGKTVSGEIGAESKKPKLTIIEGGKGKGEVVETEAEREFFKNGERMEKESAAAQQLEANRQELKNEKASIFNRMRRSMDSLKGLFNSLAEAKVVAPETAKKLTEQADEIEDLTEFATEISEEQGQVEGAMVAIGSDKDFDALISARVQEMQAENFTQKQRERAEEMLNVLRQTVAERRLEREKAKTEAEAKAQFEKQTEEILEGTELEIPGQKDVIKKWLEGHSQDLMDAAIDAAEGRERLKEIPRIEDDSEMNAWLMPDYDVPSDASDEEKEQAAAKFEARQARRQDAIAKGELFATPQAKAEAEARKKTPEERLKNNEADLKKAETKRNQLIQDVETLFEAKFKIKNFDMEEVASDQSARDKLIKQLSKELRGFGKRAERASLREWMKDWVENEKEIRALQGAIQLGSENISNPEGAEIRALRRGLEATIRSATPERKERIAGMVKAA</sequence>
<dbReference type="STRING" id="1802401.A3B21_04795"/>
<evidence type="ECO:0000256" key="1">
    <source>
        <dbReference type="SAM" id="Coils"/>
    </source>
</evidence>
<gene>
    <name evidence="3" type="ORF">A3B21_04795</name>
</gene>
<protein>
    <submittedName>
        <fullName evidence="3">Uncharacterized protein</fullName>
    </submittedName>
</protein>
<feature type="compositionally biased region" description="Basic and acidic residues" evidence="2">
    <location>
        <begin position="328"/>
        <end position="349"/>
    </location>
</feature>
<evidence type="ECO:0000313" key="3">
    <source>
        <dbReference type="EMBL" id="OGL82007.1"/>
    </source>
</evidence>
<feature type="coiled-coil region" evidence="1">
    <location>
        <begin position="71"/>
        <end position="98"/>
    </location>
</feature>
<feature type="compositionally biased region" description="Basic and acidic residues" evidence="2">
    <location>
        <begin position="1"/>
        <end position="16"/>
    </location>
</feature>
<feature type="compositionally biased region" description="Basic and acidic residues" evidence="2">
    <location>
        <begin position="298"/>
        <end position="316"/>
    </location>
</feature>
<proteinExistence type="predicted"/>
<accession>A0A1F7UWI2</accession>